<evidence type="ECO:0000313" key="3">
    <source>
        <dbReference type="Proteomes" id="UP000789833"/>
    </source>
</evidence>
<sequence>MRYIRLYILSLVLTSLLIGCQNNQVNLLGSQDITSVSISASTGFGTTNTEFFVTYSDEISLTFFEQLLAQATKESGSVNMPNPEYDMEVLYMEDENVTYHLWVGDSGHNSTIMKAEDTHTIYTISEDFTLQLIEMIEAKDTMQE</sequence>
<name>A0ABN8ACC4_9BACI</name>
<gene>
    <name evidence="2" type="ORF">BACCIP111883_01088</name>
</gene>
<dbReference type="InterPro" id="IPR058780">
    <property type="entry name" value="YhfM-like_dom"/>
</dbReference>
<feature type="domain" description="YhfM-like" evidence="1">
    <location>
        <begin position="47"/>
        <end position="139"/>
    </location>
</feature>
<dbReference type="Proteomes" id="UP000789833">
    <property type="component" value="Unassembled WGS sequence"/>
</dbReference>
<dbReference type="EMBL" id="CAKJTJ010000004">
    <property type="protein sequence ID" value="CAG9620320.1"/>
    <property type="molecule type" value="Genomic_DNA"/>
</dbReference>
<keyword evidence="3" id="KW-1185">Reference proteome</keyword>
<evidence type="ECO:0000259" key="1">
    <source>
        <dbReference type="Pfam" id="PF26353"/>
    </source>
</evidence>
<evidence type="ECO:0000313" key="2">
    <source>
        <dbReference type="EMBL" id="CAG9620320.1"/>
    </source>
</evidence>
<reference evidence="2 3" key="1">
    <citation type="submission" date="2021-10" db="EMBL/GenBank/DDBJ databases">
        <authorList>
            <person name="Criscuolo A."/>
        </authorList>
    </citation>
    <scope>NUCLEOTIDE SEQUENCE [LARGE SCALE GENOMIC DNA]</scope>
    <source>
        <strain evidence="3">CIP 111883</strain>
    </source>
</reference>
<dbReference type="Pfam" id="PF26353">
    <property type="entry name" value="YhfM"/>
    <property type="match status" value="1"/>
</dbReference>
<protein>
    <recommendedName>
        <fullName evidence="1">YhfM-like domain-containing protein</fullName>
    </recommendedName>
</protein>
<dbReference type="RefSeq" id="WP_230500255.1">
    <property type="nucleotide sequence ID" value="NZ_CAKJTJ010000004.1"/>
</dbReference>
<accession>A0ABN8ACC4</accession>
<proteinExistence type="predicted"/>
<organism evidence="2 3">
    <name type="scientific">Sutcliffiella rhizosphaerae</name>
    <dbReference type="NCBI Taxonomy" id="2880967"/>
    <lineage>
        <taxon>Bacteria</taxon>
        <taxon>Bacillati</taxon>
        <taxon>Bacillota</taxon>
        <taxon>Bacilli</taxon>
        <taxon>Bacillales</taxon>
        <taxon>Bacillaceae</taxon>
        <taxon>Sutcliffiella</taxon>
    </lineage>
</organism>
<comment type="caution">
    <text evidence="2">The sequence shown here is derived from an EMBL/GenBank/DDBJ whole genome shotgun (WGS) entry which is preliminary data.</text>
</comment>
<dbReference type="PROSITE" id="PS51257">
    <property type="entry name" value="PROKAR_LIPOPROTEIN"/>
    <property type="match status" value="1"/>
</dbReference>